<gene>
    <name evidence="2" type="ORF">S03H2_53266</name>
</gene>
<dbReference type="InterPro" id="IPR018391">
    <property type="entry name" value="PQQ_b-propeller_rpt"/>
</dbReference>
<dbReference type="InterPro" id="IPR011047">
    <property type="entry name" value="Quinoprotein_ADH-like_sf"/>
</dbReference>
<dbReference type="SMART" id="SM00564">
    <property type="entry name" value="PQQ"/>
    <property type="match status" value="1"/>
</dbReference>
<dbReference type="SUPFAM" id="SSF50998">
    <property type="entry name" value="Quinoprotein alcohol dehydrogenase-like"/>
    <property type="match status" value="1"/>
</dbReference>
<comment type="caution">
    <text evidence="2">The sequence shown here is derived from an EMBL/GenBank/DDBJ whole genome shotgun (WGS) entry which is preliminary data.</text>
</comment>
<feature type="domain" description="Pyrrolo-quinoline quinone repeat" evidence="1">
    <location>
        <begin position="2"/>
        <end position="103"/>
    </location>
</feature>
<evidence type="ECO:0000313" key="2">
    <source>
        <dbReference type="EMBL" id="GAH72669.1"/>
    </source>
</evidence>
<dbReference type="Gene3D" id="2.130.10.10">
    <property type="entry name" value="YVTN repeat-like/Quinoprotein amine dehydrogenase"/>
    <property type="match status" value="1"/>
</dbReference>
<accession>X1J2U0</accession>
<evidence type="ECO:0000259" key="1">
    <source>
        <dbReference type="Pfam" id="PF13360"/>
    </source>
</evidence>
<organism evidence="2">
    <name type="scientific">marine sediment metagenome</name>
    <dbReference type="NCBI Taxonomy" id="412755"/>
    <lineage>
        <taxon>unclassified sequences</taxon>
        <taxon>metagenomes</taxon>
        <taxon>ecological metagenomes</taxon>
    </lineage>
</organism>
<dbReference type="AlphaFoldDB" id="X1J2U0"/>
<dbReference type="EMBL" id="BARU01033895">
    <property type="protein sequence ID" value="GAH72669.1"/>
    <property type="molecule type" value="Genomic_DNA"/>
</dbReference>
<dbReference type="Pfam" id="PF13360">
    <property type="entry name" value="PQQ_2"/>
    <property type="match status" value="1"/>
</dbReference>
<dbReference type="InterPro" id="IPR015943">
    <property type="entry name" value="WD40/YVTN_repeat-like_dom_sf"/>
</dbReference>
<dbReference type="InterPro" id="IPR002372">
    <property type="entry name" value="PQQ_rpt_dom"/>
</dbReference>
<proteinExistence type="predicted"/>
<name>X1J2U0_9ZZZZ</name>
<sequence length="258" mass="29309">GRVDSPPTIWQGRALFGSADGHVYCLNANDGQLVWRYRAAPEDRRMTVFEQVESVWPVHGNVLVQNDILYCVAGRSMFLDGGLRLLRLDPKSGRKLSETILDDKDPDTGQNLQVHIQGLNMPVALPDILSSDGKYVYMRSLPFDLKGKRKFVAYVPVKEQKGDDLHLFCPTGFLDDSLWHRTYWGYGRAWASGAGGYHQAGRVIPAGRPLVFDDEMVYGYGRLWRYYRWTTPLEFHLFATKKQPEIVSAGSERKAVKK</sequence>
<feature type="non-terminal residue" evidence="2">
    <location>
        <position position="1"/>
    </location>
</feature>
<reference evidence="2" key="1">
    <citation type="journal article" date="2014" name="Front. Microbiol.">
        <title>High frequency of phylogenetically diverse reductive dehalogenase-homologous genes in deep subseafloor sedimentary metagenomes.</title>
        <authorList>
            <person name="Kawai M."/>
            <person name="Futagami T."/>
            <person name="Toyoda A."/>
            <person name="Takaki Y."/>
            <person name="Nishi S."/>
            <person name="Hori S."/>
            <person name="Arai W."/>
            <person name="Tsubouchi T."/>
            <person name="Morono Y."/>
            <person name="Uchiyama I."/>
            <person name="Ito T."/>
            <person name="Fujiyama A."/>
            <person name="Inagaki F."/>
            <person name="Takami H."/>
        </authorList>
    </citation>
    <scope>NUCLEOTIDE SEQUENCE</scope>
    <source>
        <strain evidence="2">Expedition CK06-06</strain>
    </source>
</reference>
<protein>
    <recommendedName>
        <fullName evidence="1">Pyrrolo-quinoline quinone repeat domain-containing protein</fullName>
    </recommendedName>
</protein>
<feature type="non-terminal residue" evidence="2">
    <location>
        <position position="258"/>
    </location>
</feature>